<protein>
    <recommendedName>
        <fullName evidence="5">ABC transporter domain-containing protein</fullName>
    </recommendedName>
</protein>
<sequence>MRLIVAENLEKTYSAGENEVTAITRADFNIDSSAFVSFVGPSGSGKSTLLNMIGCLDRPSGGKLRVLDTDVTTLDRKRGAAFRAKHIGFIFQDFNLIPVLTVFENIEYPLIMVQKWPAGKRRKRVNEMLEAVDMTDQAYKLPSELSGGQKQRVAIARALATHAKLILADEPTANLDHATAYRKLINIEPNGDKKAFVLYTVKKGNDKMLALFLDPPSEKGRATLRLADNMWLYIPDVGRPLRITSLQSVVGGVFNNSDIMRLDFSAEYHAESVKREGGAYLLELKAKSNSVAYDRLRMWVDQEALVPIRIEAYAASGLLIKTLNYSKVKDFGNGIVRPAMLETDSPLHKGYKSVMLFSGVRPRDLSDEVFSLSFMSKAGELRE</sequence>
<dbReference type="InterPro" id="IPR003439">
    <property type="entry name" value="ABC_transporter-like_ATP-bd"/>
</dbReference>
<dbReference type="InterPro" id="IPR017871">
    <property type="entry name" value="ABC_transporter-like_CS"/>
</dbReference>
<evidence type="ECO:0000256" key="2">
    <source>
        <dbReference type="ARBA" id="ARBA00022448"/>
    </source>
</evidence>
<dbReference type="InterPro" id="IPR017911">
    <property type="entry name" value="MacB-like_ATP-bd"/>
</dbReference>
<comment type="similarity">
    <text evidence="1">Belongs to the ABC transporter superfamily.</text>
</comment>
<dbReference type="CDD" id="cd03255">
    <property type="entry name" value="ABC_MJ0796_LolCDE_FtsE"/>
    <property type="match status" value="1"/>
</dbReference>
<keyword evidence="7" id="KW-1185">Reference proteome</keyword>
<dbReference type="Proteomes" id="UP000254771">
    <property type="component" value="Unassembled WGS sequence"/>
</dbReference>
<dbReference type="PANTHER" id="PTHR42798">
    <property type="entry name" value="LIPOPROTEIN-RELEASING SYSTEM ATP-BINDING PROTEIN LOLD"/>
    <property type="match status" value="1"/>
</dbReference>
<dbReference type="AlphaFoldDB" id="A0A370DKU4"/>
<accession>A0A370DKU4</accession>
<evidence type="ECO:0000256" key="4">
    <source>
        <dbReference type="ARBA" id="ARBA00022840"/>
    </source>
</evidence>
<dbReference type="Pfam" id="PF00005">
    <property type="entry name" value="ABC_tran"/>
    <property type="match status" value="1"/>
</dbReference>
<dbReference type="InterPro" id="IPR033399">
    <property type="entry name" value="TP_0789-like"/>
</dbReference>
<organism evidence="6 7">
    <name type="scientific">endosymbiont of Escarpia spicata</name>
    <dbReference type="NCBI Taxonomy" id="2200908"/>
    <lineage>
        <taxon>Bacteria</taxon>
        <taxon>Pseudomonadati</taxon>
        <taxon>Pseudomonadota</taxon>
        <taxon>Gammaproteobacteria</taxon>
        <taxon>sulfur-oxidizing symbionts</taxon>
    </lineage>
</organism>
<name>A0A370DKU4_9GAMM</name>
<feature type="domain" description="ABC transporter" evidence="5">
    <location>
        <begin position="4"/>
        <end position="270"/>
    </location>
</feature>
<dbReference type="GO" id="GO:0016887">
    <property type="term" value="F:ATP hydrolysis activity"/>
    <property type="evidence" value="ECO:0007669"/>
    <property type="project" value="InterPro"/>
</dbReference>
<dbReference type="PROSITE" id="PS50893">
    <property type="entry name" value="ABC_TRANSPORTER_2"/>
    <property type="match status" value="1"/>
</dbReference>
<dbReference type="EMBL" id="QFXE01000013">
    <property type="protein sequence ID" value="RDH85519.1"/>
    <property type="molecule type" value="Genomic_DNA"/>
</dbReference>
<evidence type="ECO:0000256" key="3">
    <source>
        <dbReference type="ARBA" id="ARBA00022741"/>
    </source>
</evidence>
<keyword evidence="3" id="KW-0547">Nucleotide-binding</keyword>
<evidence type="ECO:0000259" key="5">
    <source>
        <dbReference type="PROSITE" id="PS50893"/>
    </source>
</evidence>
<dbReference type="PANTHER" id="PTHR42798:SF2">
    <property type="entry name" value="ABC TRANSPORTER ATP-BINDING PROTEIN MG467-RELATED"/>
    <property type="match status" value="1"/>
</dbReference>
<reference evidence="6 7" key="1">
    <citation type="journal article" date="2018" name="ISME J.">
        <title>Endosymbiont genomes yield clues of tubeworm success.</title>
        <authorList>
            <person name="Li Y."/>
            <person name="Liles M.R."/>
            <person name="Halanych K.M."/>
        </authorList>
    </citation>
    <scope>NUCLEOTIDE SEQUENCE [LARGE SCALE GENOMIC DNA]</scope>
    <source>
        <strain evidence="6">A1462</strain>
    </source>
</reference>
<dbReference type="SMART" id="SM00382">
    <property type="entry name" value="AAA"/>
    <property type="match status" value="1"/>
</dbReference>
<dbReference type="Pfam" id="PF17131">
    <property type="entry name" value="LolA_like"/>
    <property type="match status" value="1"/>
</dbReference>
<keyword evidence="4" id="KW-0067">ATP-binding</keyword>
<dbReference type="Gene3D" id="3.40.50.300">
    <property type="entry name" value="P-loop containing nucleotide triphosphate hydrolases"/>
    <property type="match status" value="1"/>
</dbReference>
<evidence type="ECO:0000256" key="1">
    <source>
        <dbReference type="ARBA" id="ARBA00005417"/>
    </source>
</evidence>
<dbReference type="CDD" id="cd16329">
    <property type="entry name" value="LolA_like"/>
    <property type="match status" value="1"/>
</dbReference>
<dbReference type="SUPFAM" id="SSF52540">
    <property type="entry name" value="P-loop containing nucleoside triphosphate hydrolases"/>
    <property type="match status" value="1"/>
</dbReference>
<keyword evidence="2" id="KW-0813">Transport</keyword>
<dbReference type="InterPro" id="IPR003593">
    <property type="entry name" value="AAA+_ATPase"/>
</dbReference>
<proteinExistence type="inferred from homology"/>
<evidence type="ECO:0000313" key="7">
    <source>
        <dbReference type="Proteomes" id="UP000254771"/>
    </source>
</evidence>
<evidence type="ECO:0000313" key="6">
    <source>
        <dbReference type="EMBL" id="RDH85519.1"/>
    </source>
</evidence>
<dbReference type="InterPro" id="IPR027417">
    <property type="entry name" value="P-loop_NTPase"/>
</dbReference>
<gene>
    <name evidence="6" type="ORF">DIZ78_11310</name>
</gene>
<comment type="caution">
    <text evidence="6">The sequence shown here is derived from an EMBL/GenBank/DDBJ whole genome shotgun (WGS) entry which is preliminary data.</text>
</comment>
<dbReference type="PROSITE" id="PS00211">
    <property type="entry name" value="ABC_TRANSPORTER_1"/>
    <property type="match status" value="1"/>
</dbReference>
<dbReference type="Gene3D" id="2.50.20.10">
    <property type="entry name" value="Lipoprotein localisation LolA/LolB/LppX"/>
    <property type="match status" value="1"/>
</dbReference>
<dbReference type="GO" id="GO:0005524">
    <property type="term" value="F:ATP binding"/>
    <property type="evidence" value="ECO:0007669"/>
    <property type="project" value="UniProtKB-KW"/>
</dbReference>